<dbReference type="InterPro" id="IPR011600">
    <property type="entry name" value="Pept_C14_caspase"/>
</dbReference>
<comment type="caution">
    <text evidence="3">The sequence shown here is derived from an EMBL/GenBank/DDBJ whole genome shotgun (WGS) entry which is preliminary data.</text>
</comment>
<protein>
    <recommendedName>
        <fullName evidence="2">Peptidase C14 caspase domain-containing protein</fullName>
    </recommendedName>
</protein>
<dbReference type="PANTHER" id="PTHR48104">
    <property type="entry name" value="METACASPASE-4"/>
    <property type="match status" value="1"/>
</dbReference>
<name>A0ABR1J5Y1_9AGAR</name>
<accession>A0ABR1J5Y1</accession>
<dbReference type="Proteomes" id="UP001498398">
    <property type="component" value="Unassembled WGS sequence"/>
</dbReference>
<dbReference type="PANTHER" id="PTHR48104:SF30">
    <property type="entry name" value="METACASPASE-1"/>
    <property type="match status" value="1"/>
</dbReference>
<organism evidence="3 4">
    <name type="scientific">Marasmiellus scandens</name>
    <dbReference type="NCBI Taxonomy" id="2682957"/>
    <lineage>
        <taxon>Eukaryota</taxon>
        <taxon>Fungi</taxon>
        <taxon>Dikarya</taxon>
        <taxon>Basidiomycota</taxon>
        <taxon>Agaricomycotina</taxon>
        <taxon>Agaricomycetes</taxon>
        <taxon>Agaricomycetidae</taxon>
        <taxon>Agaricales</taxon>
        <taxon>Marasmiineae</taxon>
        <taxon>Omphalotaceae</taxon>
        <taxon>Marasmiellus</taxon>
    </lineage>
</organism>
<feature type="domain" description="Peptidase C14 caspase" evidence="2">
    <location>
        <begin position="15"/>
        <end position="186"/>
    </location>
</feature>
<dbReference type="EMBL" id="JBANRG010000041">
    <property type="protein sequence ID" value="KAK7447386.1"/>
    <property type="molecule type" value="Genomic_DNA"/>
</dbReference>
<comment type="similarity">
    <text evidence="1">Belongs to the peptidase C14B family.</text>
</comment>
<evidence type="ECO:0000313" key="3">
    <source>
        <dbReference type="EMBL" id="KAK7447386.1"/>
    </source>
</evidence>
<reference evidence="3 4" key="1">
    <citation type="submission" date="2024-01" db="EMBL/GenBank/DDBJ databases">
        <title>A draft genome for the cacao thread blight pathogen Marasmiellus scandens.</title>
        <authorList>
            <person name="Baruah I.K."/>
            <person name="Leung J."/>
            <person name="Bukari Y."/>
            <person name="Amoako-Attah I."/>
            <person name="Meinhardt L.W."/>
            <person name="Bailey B.A."/>
            <person name="Cohen S.P."/>
        </authorList>
    </citation>
    <scope>NUCLEOTIDE SEQUENCE [LARGE SCALE GENOMIC DNA]</scope>
    <source>
        <strain evidence="3 4">GH-19</strain>
    </source>
</reference>
<dbReference type="Gene3D" id="3.40.50.12660">
    <property type="match status" value="1"/>
</dbReference>
<evidence type="ECO:0000259" key="2">
    <source>
        <dbReference type="Pfam" id="PF00656"/>
    </source>
</evidence>
<evidence type="ECO:0000256" key="1">
    <source>
        <dbReference type="ARBA" id="ARBA00009005"/>
    </source>
</evidence>
<sequence length="263" mass="30179">MIFSKLSSNHVEPDRRALLIGICYKDGHQRSVNGMGPLNEPHRDVQACRKLLIDKIHYREENIVMMMDTKDSPPHLVPTRENILKQLEIFIKPAESNVQYFFLYAGHSDQLNCTDGTEEDGQNECLVPSDALHIVQSPTFQEEANAANWVIMDDELKRQLVDKLPKNSRLTALLDTCHSATLLDLHHHRCNRIVRLTASKRRIHRKFNEFMLRLRTAHSSAFGQALSHMHGIMRAYAIPEYTFCDGTHCLRLSTRGRPSVICI</sequence>
<dbReference type="Pfam" id="PF00656">
    <property type="entry name" value="Peptidase_C14"/>
    <property type="match status" value="1"/>
</dbReference>
<proteinExistence type="inferred from homology"/>
<keyword evidence="4" id="KW-1185">Reference proteome</keyword>
<evidence type="ECO:0000313" key="4">
    <source>
        <dbReference type="Proteomes" id="UP001498398"/>
    </source>
</evidence>
<gene>
    <name evidence="3" type="ORF">VKT23_014096</name>
</gene>
<dbReference type="InterPro" id="IPR050452">
    <property type="entry name" value="Metacaspase"/>
</dbReference>